<dbReference type="Gene3D" id="2.130.10.10">
    <property type="entry name" value="YVTN repeat-like/Quinoprotein amine dehydrogenase"/>
    <property type="match status" value="1"/>
</dbReference>
<dbReference type="EMBL" id="BQKE01000001">
    <property type="protein sequence ID" value="GJM59935.1"/>
    <property type="molecule type" value="Genomic_DNA"/>
</dbReference>
<dbReference type="InterPro" id="IPR050282">
    <property type="entry name" value="Cycloisomerase_2"/>
</dbReference>
<sequence length="372" mass="40319">MLSACGEKREQQSNNNQQPIVENAIPLAIGTYTRKEGHVDGKAEGIYIYSFNPANGALKHLSTTDNIINPSYLNVHPNGQYIYAVSEVADDEKGAPVYAYQFEATTNTLALMNESSTLGNYPCYVEVSPEGKSLAVANYGSGNITLIPLNPNGSLGTKPAMDQHSGQGPNLARQEAPHAHMAHYNGAHQLLSTDLGTDQIHIYNTENQTLETEKVLSLSAGAGPRHLAVHPKNQQLYVVDELKGNISTFSAQHELTAESSYLNNEGEEAAGGDIIIDQAGKYLYVSNRGNSNSITVFEISQELKKVGHFSTLGKTPRAITFSPDEKFLLAANQDSGDIAVFEINAESGLPRSEGKVYKIPTPVCMKWVLPKK</sequence>
<dbReference type="InterPro" id="IPR015943">
    <property type="entry name" value="WD40/YVTN_repeat-like_dom_sf"/>
</dbReference>
<protein>
    <submittedName>
        <fullName evidence="3">6-phosphogluconolactonase</fullName>
    </submittedName>
</protein>
<keyword evidence="2" id="KW-0119">Carbohydrate metabolism</keyword>
<dbReference type="GO" id="GO:0017057">
    <property type="term" value="F:6-phosphogluconolactonase activity"/>
    <property type="evidence" value="ECO:0007669"/>
    <property type="project" value="TreeGrafter"/>
</dbReference>
<keyword evidence="2" id="KW-0313">Glucose metabolism</keyword>
<dbReference type="SUPFAM" id="SSF51004">
    <property type="entry name" value="C-terminal (heme d1) domain of cytochrome cd1-nitrite reductase"/>
    <property type="match status" value="1"/>
</dbReference>
<dbReference type="PANTHER" id="PTHR30344:SF1">
    <property type="entry name" value="6-PHOSPHOGLUCONOLACTONASE"/>
    <property type="match status" value="1"/>
</dbReference>
<proteinExistence type="inferred from homology"/>
<gene>
    <name evidence="3" type="primary">pgl</name>
    <name evidence="3" type="ORF">PEDI_04870</name>
</gene>
<reference evidence="3 4" key="1">
    <citation type="submission" date="2021-12" db="EMBL/GenBank/DDBJ databases">
        <title>Genome sequencing of bacteria with rrn-lacking chromosome and rrn-plasmid.</title>
        <authorList>
            <person name="Anda M."/>
            <person name="Iwasaki W."/>
        </authorList>
    </citation>
    <scope>NUCLEOTIDE SEQUENCE [LARGE SCALE GENOMIC DNA]</scope>
    <source>
        <strain evidence="3 4">NBRC 15940</strain>
    </source>
</reference>
<evidence type="ECO:0000256" key="2">
    <source>
        <dbReference type="ARBA" id="ARBA00022526"/>
    </source>
</evidence>
<comment type="caution">
    <text evidence="3">The sequence shown here is derived from an EMBL/GenBank/DDBJ whole genome shotgun (WGS) entry which is preliminary data.</text>
</comment>
<name>A0AAN5AI18_9BACT</name>
<dbReference type="Pfam" id="PF10282">
    <property type="entry name" value="Lactonase"/>
    <property type="match status" value="1"/>
</dbReference>
<evidence type="ECO:0000313" key="3">
    <source>
        <dbReference type="EMBL" id="GJM59935.1"/>
    </source>
</evidence>
<organism evidence="3 4">
    <name type="scientific">Persicobacter diffluens</name>
    <dbReference type="NCBI Taxonomy" id="981"/>
    <lineage>
        <taxon>Bacteria</taxon>
        <taxon>Pseudomonadati</taxon>
        <taxon>Bacteroidota</taxon>
        <taxon>Cytophagia</taxon>
        <taxon>Cytophagales</taxon>
        <taxon>Persicobacteraceae</taxon>
        <taxon>Persicobacter</taxon>
    </lineage>
</organism>
<accession>A0AAN5AI18</accession>
<dbReference type="InterPro" id="IPR019405">
    <property type="entry name" value="Lactonase_7-beta_prop"/>
</dbReference>
<dbReference type="InterPro" id="IPR011048">
    <property type="entry name" value="Haem_d1_sf"/>
</dbReference>
<evidence type="ECO:0000313" key="4">
    <source>
        <dbReference type="Proteomes" id="UP001310022"/>
    </source>
</evidence>
<dbReference type="PANTHER" id="PTHR30344">
    <property type="entry name" value="6-PHOSPHOGLUCONOLACTONASE-RELATED"/>
    <property type="match status" value="1"/>
</dbReference>
<dbReference type="GO" id="GO:0006006">
    <property type="term" value="P:glucose metabolic process"/>
    <property type="evidence" value="ECO:0007669"/>
    <property type="project" value="UniProtKB-KW"/>
</dbReference>
<evidence type="ECO:0000256" key="1">
    <source>
        <dbReference type="ARBA" id="ARBA00005564"/>
    </source>
</evidence>
<keyword evidence="4" id="KW-1185">Reference proteome</keyword>
<dbReference type="AlphaFoldDB" id="A0AAN5AI18"/>
<comment type="similarity">
    <text evidence="1">Belongs to the cycloisomerase 2 family.</text>
</comment>
<dbReference type="Proteomes" id="UP001310022">
    <property type="component" value="Unassembled WGS sequence"/>
</dbReference>